<reference evidence="1 2" key="1">
    <citation type="journal article" date="2003" name="Int. J. Syst. Evol. Microbiol.">
        <title>Bacillus nealsonii sp. nov., isolated from a spacecraft-assembly facility, whose spores are gamma-radiation resistant.</title>
        <authorList>
            <person name="Venkateswaran K."/>
            <person name="Kempf M."/>
            <person name="Chen F."/>
            <person name="Satomi M."/>
            <person name="Nicholson W."/>
            <person name="Kern R."/>
        </authorList>
    </citation>
    <scope>NUCLEOTIDE SEQUENCE [LARGE SCALE GENOMIC DNA]</scope>
    <source>
        <strain evidence="1 2">FO-92</strain>
    </source>
</reference>
<dbReference type="EMBL" id="PISE01000025">
    <property type="protein sequence ID" value="PKG23421.1"/>
    <property type="molecule type" value="Genomic_DNA"/>
</dbReference>
<dbReference type="AlphaFoldDB" id="A0A2N0Z1N8"/>
<dbReference type="Pfam" id="PF20119">
    <property type="entry name" value="DUF6509"/>
    <property type="match status" value="1"/>
</dbReference>
<sequence length="97" mass="11512">MMEIKEYTIEKINDPTGILTGERYEYFLSLEVEEEDDLASEQGLQLKVLFFVEEDHGKILNYHFYNSIEDKYLDFALEEEELAEITAFCKEHFTEAE</sequence>
<name>A0A2N0Z1N8_9BACI</name>
<keyword evidence="2" id="KW-1185">Reference proteome</keyword>
<dbReference type="InterPro" id="IPR045424">
    <property type="entry name" value="DUF6509"/>
</dbReference>
<proteinExistence type="predicted"/>
<dbReference type="Proteomes" id="UP000233375">
    <property type="component" value="Unassembled WGS sequence"/>
</dbReference>
<protein>
    <submittedName>
        <fullName evidence="1">Pullulanase</fullName>
    </submittedName>
</protein>
<evidence type="ECO:0000313" key="1">
    <source>
        <dbReference type="EMBL" id="PKG23421.1"/>
    </source>
</evidence>
<evidence type="ECO:0000313" key="2">
    <source>
        <dbReference type="Proteomes" id="UP000233375"/>
    </source>
</evidence>
<dbReference type="OrthoDB" id="2736409at2"/>
<gene>
    <name evidence="1" type="ORF">CWS01_12295</name>
</gene>
<comment type="caution">
    <text evidence="1">The sequence shown here is derived from an EMBL/GenBank/DDBJ whole genome shotgun (WGS) entry which is preliminary data.</text>
</comment>
<organism evidence="1 2">
    <name type="scientific">Niallia nealsonii</name>
    <dbReference type="NCBI Taxonomy" id="115979"/>
    <lineage>
        <taxon>Bacteria</taxon>
        <taxon>Bacillati</taxon>
        <taxon>Bacillota</taxon>
        <taxon>Bacilli</taxon>
        <taxon>Bacillales</taxon>
        <taxon>Bacillaceae</taxon>
        <taxon>Niallia</taxon>
    </lineage>
</organism>
<accession>A0A2N0Z1N8</accession>